<evidence type="ECO:0000256" key="7">
    <source>
        <dbReference type="ARBA" id="ARBA00029447"/>
    </source>
</evidence>
<evidence type="ECO:0000256" key="2">
    <source>
        <dbReference type="ARBA" id="ARBA00022475"/>
    </source>
</evidence>
<dbReference type="InterPro" id="IPR033479">
    <property type="entry name" value="dCache_1"/>
</dbReference>
<dbReference type="InterPro" id="IPR004089">
    <property type="entry name" value="MCPsignal_dom"/>
</dbReference>
<evidence type="ECO:0000259" key="11">
    <source>
        <dbReference type="PROSITE" id="PS50885"/>
    </source>
</evidence>
<dbReference type="Pfam" id="PF00015">
    <property type="entry name" value="MCPsignal"/>
    <property type="match status" value="1"/>
</dbReference>
<keyword evidence="3" id="KW-0145">Chemotaxis</keyword>
<dbReference type="Proteomes" id="UP000596035">
    <property type="component" value="Chromosome"/>
</dbReference>
<dbReference type="GO" id="GO:0006935">
    <property type="term" value="P:chemotaxis"/>
    <property type="evidence" value="ECO:0007669"/>
    <property type="project" value="UniProtKB-KW"/>
</dbReference>
<feature type="domain" description="Methyl-accepting transducer" evidence="10">
    <location>
        <begin position="407"/>
        <end position="636"/>
    </location>
</feature>
<dbReference type="PROSITE" id="PS50885">
    <property type="entry name" value="HAMP"/>
    <property type="match status" value="1"/>
</dbReference>
<dbReference type="InterPro" id="IPR029151">
    <property type="entry name" value="Sensor-like_sf"/>
</dbReference>
<accession>A0A1Z2XLN2</accession>
<evidence type="ECO:0000313" key="13">
    <source>
        <dbReference type="EMBL" id="QQR32068.1"/>
    </source>
</evidence>
<dbReference type="Pfam" id="PF00672">
    <property type="entry name" value="HAMP"/>
    <property type="match status" value="1"/>
</dbReference>
<keyword evidence="2" id="KW-1003">Cell membrane</keyword>
<dbReference type="PANTHER" id="PTHR43531">
    <property type="entry name" value="PROTEIN ICFG"/>
    <property type="match status" value="1"/>
</dbReference>
<evidence type="ECO:0000313" key="14">
    <source>
        <dbReference type="Proteomes" id="UP000196710"/>
    </source>
</evidence>
<evidence type="ECO:0000256" key="4">
    <source>
        <dbReference type="ARBA" id="ARBA00022692"/>
    </source>
</evidence>
<protein>
    <submittedName>
        <fullName evidence="13">Methyl-accepting chemotaxis protein</fullName>
    </submittedName>
</protein>
<reference evidence="12" key="1">
    <citation type="journal article" date="2017" name="Genome Announc.">
        <title>High-Quality Whole-Genome Sequences of the Oligo-Mouse-Microbiota Bacterial Community.</title>
        <authorList>
            <person name="Garzetti D."/>
            <person name="Brugiroux S."/>
            <person name="Bunk B."/>
            <person name="Pukall R."/>
            <person name="McCoy K.D."/>
            <person name="Macpherson A.J."/>
            <person name="Stecher B."/>
        </authorList>
    </citation>
    <scope>NUCLEOTIDE SEQUENCE</scope>
    <source>
        <strain evidence="12">KB18</strain>
    </source>
</reference>
<evidence type="ECO:0000313" key="12">
    <source>
        <dbReference type="EMBL" id="ASB39347.1"/>
    </source>
</evidence>
<evidence type="ECO:0000256" key="1">
    <source>
        <dbReference type="ARBA" id="ARBA00004651"/>
    </source>
</evidence>
<evidence type="ECO:0000256" key="5">
    <source>
        <dbReference type="ARBA" id="ARBA00022989"/>
    </source>
</evidence>
<dbReference type="Proteomes" id="UP000196710">
    <property type="component" value="Chromosome"/>
</dbReference>
<dbReference type="SUPFAM" id="SSF58104">
    <property type="entry name" value="Methyl-accepting chemotaxis protein (MCP) signaling domain"/>
    <property type="match status" value="1"/>
</dbReference>
<dbReference type="EMBL" id="CP021422">
    <property type="protein sequence ID" value="ASB39347.1"/>
    <property type="molecule type" value="Genomic_DNA"/>
</dbReference>
<keyword evidence="5 9" id="KW-1133">Transmembrane helix</keyword>
<reference evidence="13 15" key="3">
    <citation type="submission" date="2020-11" db="EMBL/GenBank/DDBJ databases">
        <title>Closed and high quality bacterial genomes of the OMM12 community.</title>
        <authorList>
            <person name="Marbouty M."/>
            <person name="Lamy-Besnier Q."/>
            <person name="Debarbieux L."/>
            <person name="Koszul R."/>
        </authorList>
    </citation>
    <scope>NUCLEOTIDE SEQUENCE [LARGE SCALE GENOMIC DNA]</scope>
    <source>
        <strain evidence="13 15">KB18</strain>
    </source>
</reference>
<dbReference type="Pfam" id="PF02743">
    <property type="entry name" value="dCache_1"/>
    <property type="match status" value="1"/>
</dbReference>
<dbReference type="GO" id="GO:0005886">
    <property type="term" value="C:plasma membrane"/>
    <property type="evidence" value="ECO:0007669"/>
    <property type="project" value="UniProtKB-SubCell"/>
</dbReference>
<comment type="subcellular location">
    <subcellularLocation>
        <location evidence="1">Cell membrane</location>
        <topology evidence="1">Multi-pass membrane protein</topology>
    </subcellularLocation>
</comment>
<name>A0A1Z2XLN2_9FIRM</name>
<dbReference type="PANTHER" id="PTHR43531:SF11">
    <property type="entry name" value="METHYL-ACCEPTING CHEMOTAXIS PROTEIN 3"/>
    <property type="match status" value="1"/>
</dbReference>
<evidence type="ECO:0000256" key="8">
    <source>
        <dbReference type="PROSITE-ProRule" id="PRU00284"/>
    </source>
</evidence>
<dbReference type="SMART" id="SM00304">
    <property type="entry name" value="HAMP"/>
    <property type="match status" value="1"/>
</dbReference>
<gene>
    <name evidence="12" type="ORF">ADH66_00920</name>
    <name evidence="13" type="ORF">I5Q82_10910</name>
</gene>
<dbReference type="EMBL" id="CP065321">
    <property type="protein sequence ID" value="QQR32068.1"/>
    <property type="molecule type" value="Genomic_DNA"/>
</dbReference>
<evidence type="ECO:0000256" key="3">
    <source>
        <dbReference type="ARBA" id="ARBA00022500"/>
    </source>
</evidence>
<dbReference type="InterPro" id="IPR003660">
    <property type="entry name" value="HAMP_dom"/>
</dbReference>
<dbReference type="CDD" id="cd12914">
    <property type="entry name" value="PDC1_DGC_like"/>
    <property type="match status" value="1"/>
</dbReference>
<evidence type="ECO:0000256" key="9">
    <source>
        <dbReference type="SAM" id="Phobius"/>
    </source>
</evidence>
<keyword evidence="4 9" id="KW-0812">Transmembrane</keyword>
<keyword evidence="8" id="KW-0807">Transducer</keyword>
<dbReference type="GO" id="GO:0007165">
    <property type="term" value="P:signal transduction"/>
    <property type="evidence" value="ECO:0007669"/>
    <property type="project" value="UniProtKB-KW"/>
</dbReference>
<dbReference type="SMART" id="SM00283">
    <property type="entry name" value="MA"/>
    <property type="match status" value="1"/>
</dbReference>
<keyword evidence="14" id="KW-1185">Reference proteome</keyword>
<feature type="transmembrane region" description="Helical" evidence="9">
    <location>
        <begin position="276"/>
        <end position="298"/>
    </location>
</feature>
<reference evidence="14" key="2">
    <citation type="submission" date="2017-05" db="EMBL/GenBank/DDBJ databases">
        <title>Improved OligoMM genomes.</title>
        <authorList>
            <person name="Garzetti D."/>
        </authorList>
    </citation>
    <scope>NUCLEOTIDE SEQUENCE [LARGE SCALE GENOMIC DNA]</scope>
    <source>
        <strain evidence="14">KB18</strain>
    </source>
</reference>
<proteinExistence type="inferred from homology"/>
<dbReference type="PROSITE" id="PS50111">
    <property type="entry name" value="CHEMOTAXIS_TRANSDUC_2"/>
    <property type="match status" value="1"/>
</dbReference>
<sequence>MKTIRKKITVCLMATVLVALVAVGTTSITLNYSSTLMTVEQLMTQTANLAGERVEQELLAYRNVAMDTGRVTQLSDPEVPVEEKKAIIDERVSLHGFQRGNVIGADGISIFDGKDYSDREYVHKAMEGTAYVSEPLISKVTGELSIMVAAPLYSDSGEIAGVVYFVPPETFLNDIVSSIQVGQNCRAYMINKNGDTIADITLDTITKQNVEREAASDPSLKSRAALHEAMRRGENGFGRIEAADGPRFLAYAPVGGTDGWSVAVASPESNYLSDTYFGMLINVLVIVISILASIVVALKLSSNISKPMRACARRMKLLVEGDLESPAPEAAGRDETAELTRSTGEMVQGLNIIIHDIDYLLNQMANQNFDIVSSHREAYVGDFQSILSSMRNLKLELSSTIRQIDASAGQVSSASGQVSNGAQALSQGTMEQASSVQELAATITEISESAKRTSAAAEEAGEFVNQAGAQLGVSVSYVEELNTAMGKISDSSQEISKIIETIENIAFQTNILALNAAVEAARAGTAGKGFAVVADEVRNLANKSDQAAKATKSLIETSIAAVEEGSQAVGKVTGSLEQTSVYAGHVTEQMDVVVEAVEKQTDSITQVTEGVEQISSVVQTNSATAEESAAASQELSAEANSLKQLVEHFTLASE</sequence>
<evidence type="ECO:0000256" key="6">
    <source>
        <dbReference type="ARBA" id="ARBA00023136"/>
    </source>
</evidence>
<dbReference type="InterPro" id="IPR051310">
    <property type="entry name" value="MCP_chemotaxis"/>
</dbReference>
<dbReference type="Gene3D" id="1.10.287.950">
    <property type="entry name" value="Methyl-accepting chemotaxis protein"/>
    <property type="match status" value="1"/>
</dbReference>
<dbReference type="CDD" id="cd12912">
    <property type="entry name" value="PDC2_MCP_like"/>
    <property type="match status" value="1"/>
</dbReference>
<dbReference type="AlphaFoldDB" id="A0A1Z2XLN2"/>
<feature type="domain" description="HAMP" evidence="11">
    <location>
        <begin position="302"/>
        <end position="355"/>
    </location>
</feature>
<evidence type="ECO:0000313" key="15">
    <source>
        <dbReference type="Proteomes" id="UP000596035"/>
    </source>
</evidence>
<dbReference type="SUPFAM" id="SSF103190">
    <property type="entry name" value="Sensory domain-like"/>
    <property type="match status" value="1"/>
</dbReference>
<dbReference type="Gene3D" id="3.30.450.20">
    <property type="entry name" value="PAS domain"/>
    <property type="match status" value="1"/>
</dbReference>
<evidence type="ECO:0000259" key="10">
    <source>
        <dbReference type="PROSITE" id="PS50111"/>
    </source>
</evidence>
<dbReference type="KEGG" id="amur:ADH66_00920"/>
<dbReference type="Gene3D" id="6.10.340.10">
    <property type="match status" value="1"/>
</dbReference>
<keyword evidence="6 9" id="KW-0472">Membrane</keyword>
<comment type="similarity">
    <text evidence="7">Belongs to the methyl-accepting chemotaxis (MCP) protein family.</text>
</comment>
<dbReference type="CDD" id="cd11386">
    <property type="entry name" value="MCP_signal"/>
    <property type="match status" value="1"/>
</dbReference>
<organism evidence="13 15">
    <name type="scientific">Acutalibacter muris</name>
    <dbReference type="NCBI Taxonomy" id="1796620"/>
    <lineage>
        <taxon>Bacteria</taxon>
        <taxon>Bacillati</taxon>
        <taxon>Bacillota</taxon>
        <taxon>Clostridia</taxon>
        <taxon>Eubacteriales</taxon>
        <taxon>Acutalibacteraceae</taxon>
        <taxon>Acutalibacter</taxon>
    </lineage>
</organism>